<feature type="non-terminal residue" evidence="1">
    <location>
        <position position="1"/>
    </location>
</feature>
<name>A0ACA9QMM0_9GLOM</name>
<evidence type="ECO:0000313" key="2">
    <source>
        <dbReference type="Proteomes" id="UP000789366"/>
    </source>
</evidence>
<proteinExistence type="predicted"/>
<dbReference type="EMBL" id="CAJVPW010047229">
    <property type="protein sequence ID" value="CAG8759088.1"/>
    <property type="molecule type" value="Genomic_DNA"/>
</dbReference>
<sequence length="151" mass="16503">ESRGGTIPQNEISHANPLFKRHGHGKCYDYLVLVATFDDVNGLTGVVTLAGDDSVPDTFVYGLFSRGIEDPEKFNIFLKDSHGKIVYNLTDDLHLKFDGKGGTKPFCAYIDLDIFKFFYGDGGKRKRQTGPSVGTSSPAATVPVEKVKPSD</sequence>
<evidence type="ECO:0000313" key="1">
    <source>
        <dbReference type="EMBL" id="CAG8759088.1"/>
    </source>
</evidence>
<reference evidence="1" key="1">
    <citation type="submission" date="2021-06" db="EMBL/GenBank/DDBJ databases">
        <authorList>
            <person name="Kallberg Y."/>
            <person name="Tangrot J."/>
            <person name="Rosling A."/>
        </authorList>
    </citation>
    <scope>NUCLEOTIDE SEQUENCE</scope>
    <source>
        <strain evidence="1">28 12/20/2015</strain>
    </source>
</reference>
<protein>
    <submittedName>
        <fullName evidence="1">6001_t:CDS:1</fullName>
    </submittedName>
</protein>
<organism evidence="1 2">
    <name type="scientific">Cetraspora pellucida</name>
    <dbReference type="NCBI Taxonomy" id="1433469"/>
    <lineage>
        <taxon>Eukaryota</taxon>
        <taxon>Fungi</taxon>
        <taxon>Fungi incertae sedis</taxon>
        <taxon>Mucoromycota</taxon>
        <taxon>Glomeromycotina</taxon>
        <taxon>Glomeromycetes</taxon>
        <taxon>Diversisporales</taxon>
        <taxon>Gigasporaceae</taxon>
        <taxon>Cetraspora</taxon>
    </lineage>
</organism>
<comment type="caution">
    <text evidence="1">The sequence shown here is derived from an EMBL/GenBank/DDBJ whole genome shotgun (WGS) entry which is preliminary data.</text>
</comment>
<keyword evidence="2" id="KW-1185">Reference proteome</keyword>
<accession>A0ACA9QMM0</accession>
<gene>
    <name evidence="1" type="ORF">SPELUC_LOCUS15011</name>
</gene>
<dbReference type="Proteomes" id="UP000789366">
    <property type="component" value="Unassembled WGS sequence"/>
</dbReference>